<protein>
    <recommendedName>
        <fullName evidence="7">Transmembrane 9 superfamily member</fullName>
    </recommendedName>
</protein>
<name>A0A836H777_9TRYP</name>
<feature type="transmembrane region" description="Helical" evidence="7">
    <location>
        <begin position="101"/>
        <end position="132"/>
    </location>
</feature>
<gene>
    <name evidence="8" type="ORF">LSCM1_03655</name>
</gene>
<dbReference type="GeneID" id="92513700"/>
<dbReference type="GO" id="GO:0016020">
    <property type="term" value="C:membrane"/>
    <property type="evidence" value="ECO:0007669"/>
    <property type="project" value="UniProtKB-SubCell"/>
</dbReference>
<evidence type="ECO:0000313" key="8">
    <source>
        <dbReference type="EMBL" id="KAG5472256.1"/>
    </source>
</evidence>
<evidence type="ECO:0000256" key="1">
    <source>
        <dbReference type="ARBA" id="ARBA00004141"/>
    </source>
</evidence>
<keyword evidence="4" id="KW-0732">Signal</keyword>
<organism evidence="8 9">
    <name type="scientific">Leishmania martiniquensis</name>
    <dbReference type="NCBI Taxonomy" id="1580590"/>
    <lineage>
        <taxon>Eukaryota</taxon>
        <taxon>Discoba</taxon>
        <taxon>Euglenozoa</taxon>
        <taxon>Kinetoplastea</taxon>
        <taxon>Metakinetoplastina</taxon>
        <taxon>Trypanosomatida</taxon>
        <taxon>Trypanosomatidae</taxon>
        <taxon>Leishmaniinae</taxon>
        <taxon>Leishmania</taxon>
    </lineage>
</organism>
<evidence type="ECO:0000256" key="4">
    <source>
        <dbReference type="ARBA" id="ARBA00022729"/>
    </source>
</evidence>
<dbReference type="RefSeq" id="XP_067176556.1">
    <property type="nucleotide sequence ID" value="XM_067321188.1"/>
</dbReference>
<feature type="transmembrane region" description="Helical" evidence="7">
    <location>
        <begin position="69"/>
        <end position="89"/>
    </location>
</feature>
<feature type="transmembrane region" description="Helical" evidence="7">
    <location>
        <begin position="31"/>
        <end position="57"/>
    </location>
</feature>
<evidence type="ECO:0000256" key="5">
    <source>
        <dbReference type="ARBA" id="ARBA00022989"/>
    </source>
</evidence>
<evidence type="ECO:0000256" key="3">
    <source>
        <dbReference type="ARBA" id="ARBA00022692"/>
    </source>
</evidence>
<dbReference type="AlphaFoldDB" id="A0A836H777"/>
<sequence>MALGIVPLAASYVELQSIFSSVWLGVVYHMFSFLIVAFVLVLVIVAQISVFSTYYQLSRLNYHWWWRSFLVSASYGAWLMLYCIFYYWFIVVKGFLGMVLFFGYMGLVCVSVSLMFGAAGFLASLAFVRIVFSSVKAD</sequence>
<dbReference type="Proteomes" id="UP000673552">
    <property type="component" value="Unassembled WGS sequence"/>
</dbReference>
<dbReference type="GO" id="GO:0072657">
    <property type="term" value="P:protein localization to membrane"/>
    <property type="evidence" value="ECO:0007669"/>
    <property type="project" value="TreeGrafter"/>
</dbReference>
<comment type="caution">
    <text evidence="8">The sequence shown here is derived from an EMBL/GenBank/DDBJ whole genome shotgun (WGS) entry which is preliminary data.</text>
</comment>
<evidence type="ECO:0000256" key="2">
    <source>
        <dbReference type="ARBA" id="ARBA00005227"/>
    </source>
</evidence>
<keyword evidence="6 7" id="KW-0472">Membrane</keyword>
<comment type="caution">
    <text evidence="7">Lacks conserved residue(s) required for the propagation of feature annotation.</text>
</comment>
<reference evidence="9" key="1">
    <citation type="journal article" date="2021" name="Microbiol. Resour. Announc.">
        <title>LGAAP: Leishmaniinae Genome Assembly and Annotation Pipeline.</title>
        <authorList>
            <person name="Almutairi H."/>
            <person name="Urbaniak M.D."/>
            <person name="Bates M.D."/>
            <person name="Jariyapan N."/>
            <person name="Kwakye-Nuako G."/>
            <person name="Thomaz-Soccol V."/>
            <person name="Al-Salem W.S."/>
            <person name="Dillon R.J."/>
            <person name="Bates P.A."/>
            <person name="Gatherer D."/>
        </authorList>
    </citation>
    <scope>NUCLEOTIDE SEQUENCE [LARGE SCALE GENOMIC DNA]</scope>
</reference>
<reference evidence="9" key="2">
    <citation type="journal article" date="2021" name="Sci. Data">
        <title>Chromosome-scale genome sequencing, assembly and annotation of six genomes from subfamily Leishmaniinae.</title>
        <authorList>
            <person name="Almutairi H."/>
            <person name="Urbaniak M.D."/>
            <person name="Bates M.D."/>
            <person name="Jariyapan N."/>
            <person name="Kwakye-Nuako G."/>
            <person name="Thomaz Soccol V."/>
            <person name="Al-Salem W.S."/>
            <person name="Dillon R.J."/>
            <person name="Bates P.A."/>
            <person name="Gatherer D."/>
        </authorList>
    </citation>
    <scope>NUCLEOTIDE SEQUENCE [LARGE SCALE GENOMIC DNA]</scope>
</reference>
<dbReference type="KEGG" id="lmat:92513700"/>
<proteinExistence type="inferred from homology"/>
<dbReference type="InterPro" id="IPR004240">
    <property type="entry name" value="EMP70"/>
</dbReference>
<dbReference type="OrthoDB" id="1666796at2759"/>
<evidence type="ECO:0000256" key="7">
    <source>
        <dbReference type="RuleBase" id="RU363079"/>
    </source>
</evidence>
<dbReference type="PANTHER" id="PTHR10766">
    <property type="entry name" value="TRANSMEMBRANE 9 SUPERFAMILY PROTEIN"/>
    <property type="match status" value="1"/>
</dbReference>
<accession>A0A836H777</accession>
<comment type="subcellular location">
    <subcellularLocation>
        <location evidence="1">Membrane</location>
        <topology evidence="1">Multi-pass membrane protein</topology>
    </subcellularLocation>
</comment>
<evidence type="ECO:0000313" key="9">
    <source>
        <dbReference type="Proteomes" id="UP000673552"/>
    </source>
</evidence>
<dbReference type="EMBL" id="JAFEUZ010000030">
    <property type="protein sequence ID" value="KAG5472256.1"/>
    <property type="molecule type" value="Genomic_DNA"/>
</dbReference>
<dbReference type="PANTHER" id="PTHR10766:SF178">
    <property type="entry name" value="TRANSMEMBRANE 9 SUPERFAMILY MEMBER"/>
    <property type="match status" value="1"/>
</dbReference>
<keyword evidence="5 7" id="KW-1133">Transmembrane helix</keyword>
<dbReference type="Pfam" id="PF02990">
    <property type="entry name" value="EMP70"/>
    <property type="match status" value="1"/>
</dbReference>
<keyword evidence="9" id="KW-1185">Reference proteome</keyword>
<evidence type="ECO:0000256" key="6">
    <source>
        <dbReference type="ARBA" id="ARBA00023136"/>
    </source>
</evidence>
<keyword evidence="3 7" id="KW-0812">Transmembrane</keyword>
<comment type="similarity">
    <text evidence="2 7">Belongs to the nonaspanin (TM9SF) (TC 9.A.2) family.</text>
</comment>